<dbReference type="Gene3D" id="3.30.420.10">
    <property type="entry name" value="Ribonuclease H-like superfamily/Ribonuclease H"/>
    <property type="match status" value="2"/>
</dbReference>
<dbReference type="InterPro" id="IPR041577">
    <property type="entry name" value="RT_RNaseH_2"/>
</dbReference>
<dbReference type="Pfam" id="PF17919">
    <property type="entry name" value="RT_RNaseH_2"/>
    <property type="match status" value="1"/>
</dbReference>
<evidence type="ECO:0000259" key="10">
    <source>
        <dbReference type="PROSITE" id="PS50878"/>
    </source>
</evidence>
<keyword evidence="8" id="KW-0511">Multifunctional enzyme</keyword>
<dbReference type="InterPro" id="IPR000953">
    <property type="entry name" value="Chromo/chromo_shadow_dom"/>
</dbReference>
<evidence type="ECO:0000256" key="3">
    <source>
        <dbReference type="ARBA" id="ARBA00022695"/>
    </source>
</evidence>
<dbReference type="SUPFAM" id="SSF53098">
    <property type="entry name" value="Ribonuclease H-like"/>
    <property type="match status" value="2"/>
</dbReference>
<dbReference type="InterPro" id="IPR044730">
    <property type="entry name" value="RNase_H-like_dom_plant"/>
</dbReference>
<dbReference type="PROSITE" id="PS50013">
    <property type="entry name" value="CHROMO_2"/>
    <property type="match status" value="1"/>
</dbReference>
<dbReference type="CDD" id="cd09274">
    <property type="entry name" value="RNase_HI_RT_Ty3"/>
    <property type="match status" value="1"/>
</dbReference>
<dbReference type="InterPro" id="IPR043502">
    <property type="entry name" value="DNA/RNA_pol_sf"/>
</dbReference>
<dbReference type="Proteomes" id="UP000467841">
    <property type="component" value="Unassembled WGS sequence"/>
</dbReference>
<accession>A0A6D2HZF0</accession>
<dbReference type="InterPro" id="IPR050951">
    <property type="entry name" value="Retrovirus_Pol_polyprotein"/>
</dbReference>
<dbReference type="SUPFAM" id="SSF56672">
    <property type="entry name" value="DNA/RNA polymerases"/>
    <property type="match status" value="1"/>
</dbReference>
<reference evidence="11" key="1">
    <citation type="submission" date="2020-01" db="EMBL/GenBank/DDBJ databases">
        <authorList>
            <person name="Mishra B."/>
        </authorList>
    </citation>
    <scope>NUCLEOTIDE SEQUENCE [LARGE SCALE GENOMIC DNA]</scope>
</reference>
<keyword evidence="1" id="KW-0645">Protease</keyword>
<dbReference type="InterPro" id="IPR000477">
    <property type="entry name" value="RT_dom"/>
</dbReference>
<dbReference type="GO" id="GO:0008233">
    <property type="term" value="F:peptidase activity"/>
    <property type="evidence" value="ECO:0007669"/>
    <property type="project" value="UniProtKB-KW"/>
</dbReference>
<dbReference type="FunFam" id="3.10.20.370:FF:000001">
    <property type="entry name" value="Retrovirus-related Pol polyprotein from transposon 17.6-like protein"/>
    <property type="match status" value="1"/>
</dbReference>
<comment type="caution">
    <text evidence="11">The sequence shown here is derived from an EMBL/GenBank/DDBJ whole genome shotgun (WGS) entry which is preliminary data.</text>
</comment>
<evidence type="ECO:0000313" key="11">
    <source>
        <dbReference type="EMBL" id="CAA7021634.1"/>
    </source>
</evidence>
<dbReference type="EMBL" id="CACVBM020000643">
    <property type="protein sequence ID" value="CAA7021634.1"/>
    <property type="molecule type" value="Genomic_DNA"/>
</dbReference>
<keyword evidence="2" id="KW-0808">Transferase</keyword>
<dbReference type="Pfam" id="PF13456">
    <property type="entry name" value="RVT_3"/>
    <property type="match status" value="1"/>
</dbReference>
<feature type="domain" description="Reverse transcriptase" evidence="10">
    <location>
        <begin position="1"/>
        <end position="132"/>
    </location>
</feature>
<evidence type="ECO:0000256" key="1">
    <source>
        <dbReference type="ARBA" id="ARBA00022670"/>
    </source>
</evidence>
<keyword evidence="3" id="KW-0548">Nucleotidyltransferase</keyword>
<dbReference type="Pfam" id="PF17921">
    <property type="entry name" value="Integrase_H2C2"/>
    <property type="match status" value="1"/>
</dbReference>
<evidence type="ECO:0000259" key="9">
    <source>
        <dbReference type="PROSITE" id="PS50013"/>
    </source>
</evidence>
<dbReference type="Gene3D" id="3.10.20.370">
    <property type="match status" value="1"/>
</dbReference>
<sequence>MIDQLLDELHGAKLFSKLDLRSGYHQIQMEERDIEKTAFWTHDSHYEFLVMPFGLTNAPATFQALMNEVLKAFLRNFVLIFFDYILIYSSNITDHARHLEMVLEVFVEQKLFANKKKCTFGQERVEYLGHIISPKGVSTDPQKIKEVENWPTPRTFKELRGFLGLTGYYRGFVQHYGLLAKPLTELLKQEQFEWCSEAQVAFDELKQAMTSTPVLALPDFTQLFVVESDASGYGLGAVLMQGRHPIAYFSCGLTDKEQLKPIYERELMAIVLAIKKWRHYLLGRRFVVGSENKVADGLSCIVHPTTTLLMSLTIPTSLQIHYLFQEVDESEEIQEIIRKLVARETVKPGYGVVDGRLFYNRRLVLPENSAYIQLILQEYHDSLLGGHSGILKTLKRIHAHFYWRKMRKCVQRYISECPVCQTHIYSTLSPAGLLQPIEIPVRIWEDISMDFIEGLPKSQGFDVIFVVVDRLSKYSHFIGLKHPFTALAVAQKFVQEVWAKYLSWAELWYNSSFHTFIQCTPFKMVYGREPPALLSYELGSSPNFELETMLKERDAMLAEVKQHLIKAQSIMKNNADKHRKDLEFEVAYHLRLPPDSRIHPVFHVTQLKPVLGQGQVVNPLPPSVATVDELVVEPEELLDTRYDSEGHLEVLVQWTGLPAHENSWMRIQDLKHQFPEFALEDKLVETKICGTGWRFVDSTGRETKRGHSAEPHVSSLVIAEALALRSALNQALEDGIPNLLVLSDAQDLIRAINSQEQIKSIFGILFDIHALASLFDSISFSFIPRSENVIADSIAKLAKSRLIDLSSQLGPTAVIET</sequence>
<dbReference type="AlphaFoldDB" id="A0A6D2HZF0"/>
<dbReference type="InterPro" id="IPR016197">
    <property type="entry name" value="Chromo-like_dom_sf"/>
</dbReference>
<gene>
    <name evidence="11" type="ORF">MERR_LOCUS8869</name>
</gene>
<dbReference type="InterPro" id="IPR041588">
    <property type="entry name" value="Integrase_H2C2"/>
</dbReference>
<dbReference type="GO" id="GO:0004523">
    <property type="term" value="F:RNA-DNA hybrid ribonuclease activity"/>
    <property type="evidence" value="ECO:0007669"/>
    <property type="project" value="InterPro"/>
</dbReference>
<dbReference type="CDD" id="cd06222">
    <property type="entry name" value="RNase_H_like"/>
    <property type="match status" value="1"/>
</dbReference>
<dbReference type="InterPro" id="IPR036397">
    <property type="entry name" value="RNaseH_sf"/>
</dbReference>
<evidence type="ECO:0000256" key="4">
    <source>
        <dbReference type="ARBA" id="ARBA00022722"/>
    </source>
</evidence>
<evidence type="ECO:0000256" key="6">
    <source>
        <dbReference type="ARBA" id="ARBA00022801"/>
    </source>
</evidence>
<dbReference type="Gene3D" id="3.10.10.10">
    <property type="entry name" value="HIV Type 1 Reverse Transcriptase, subunit A, domain 1"/>
    <property type="match status" value="1"/>
</dbReference>
<evidence type="ECO:0000256" key="7">
    <source>
        <dbReference type="ARBA" id="ARBA00022918"/>
    </source>
</evidence>
<dbReference type="InterPro" id="IPR002156">
    <property type="entry name" value="RNaseH_domain"/>
</dbReference>
<keyword evidence="7" id="KW-0695">RNA-directed DNA polymerase</keyword>
<keyword evidence="5" id="KW-0255">Endonuclease</keyword>
<keyword evidence="12" id="KW-1185">Reference proteome</keyword>
<protein>
    <recommendedName>
        <fullName evidence="13">Reverse transcriptase domain-containing protein</fullName>
    </recommendedName>
</protein>
<dbReference type="Gene3D" id="1.10.340.70">
    <property type="match status" value="1"/>
</dbReference>
<dbReference type="FunFam" id="3.30.70.270:FF:000020">
    <property type="entry name" value="Transposon Tf2-6 polyprotein-like Protein"/>
    <property type="match status" value="1"/>
</dbReference>
<evidence type="ECO:0008006" key="13">
    <source>
        <dbReference type="Google" id="ProtNLM"/>
    </source>
</evidence>
<dbReference type="InterPro" id="IPR012337">
    <property type="entry name" value="RNaseH-like_sf"/>
</dbReference>
<evidence type="ECO:0000313" key="12">
    <source>
        <dbReference type="Proteomes" id="UP000467841"/>
    </source>
</evidence>
<organism evidence="11 12">
    <name type="scientific">Microthlaspi erraticum</name>
    <dbReference type="NCBI Taxonomy" id="1685480"/>
    <lineage>
        <taxon>Eukaryota</taxon>
        <taxon>Viridiplantae</taxon>
        <taxon>Streptophyta</taxon>
        <taxon>Embryophyta</taxon>
        <taxon>Tracheophyta</taxon>
        <taxon>Spermatophyta</taxon>
        <taxon>Magnoliopsida</taxon>
        <taxon>eudicotyledons</taxon>
        <taxon>Gunneridae</taxon>
        <taxon>Pentapetalae</taxon>
        <taxon>rosids</taxon>
        <taxon>malvids</taxon>
        <taxon>Brassicales</taxon>
        <taxon>Brassicaceae</taxon>
        <taxon>Coluteocarpeae</taxon>
        <taxon>Microthlaspi</taxon>
    </lineage>
</organism>
<dbReference type="OrthoDB" id="2013610at2759"/>
<dbReference type="Pfam" id="PF00385">
    <property type="entry name" value="Chromo"/>
    <property type="match status" value="1"/>
</dbReference>
<evidence type="ECO:0000256" key="5">
    <source>
        <dbReference type="ARBA" id="ARBA00022759"/>
    </source>
</evidence>
<keyword evidence="6" id="KW-0378">Hydrolase</keyword>
<name>A0A6D2HZF0_9BRAS</name>
<dbReference type="InterPro" id="IPR023780">
    <property type="entry name" value="Chromo_domain"/>
</dbReference>
<dbReference type="Pfam" id="PF00078">
    <property type="entry name" value="RVT_1"/>
    <property type="match status" value="1"/>
</dbReference>
<dbReference type="CDD" id="cd01647">
    <property type="entry name" value="RT_LTR"/>
    <property type="match status" value="1"/>
</dbReference>
<dbReference type="PANTHER" id="PTHR37984">
    <property type="entry name" value="PROTEIN CBG26694"/>
    <property type="match status" value="1"/>
</dbReference>
<evidence type="ECO:0000256" key="2">
    <source>
        <dbReference type="ARBA" id="ARBA00022679"/>
    </source>
</evidence>
<dbReference type="GO" id="GO:0006508">
    <property type="term" value="P:proteolysis"/>
    <property type="evidence" value="ECO:0007669"/>
    <property type="project" value="UniProtKB-KW"/>
</dbReference>
<dbReference type="InterPro" id="IPR043128">
    <property type="entry name" value="Rev_trsase/Diguanyl_cyclase"/>
</dbReference>
<feature type="domain" description="Chromo" evidence="9">
    <location>
        <begin position="632"/>
        <end position="676"/>
    </location>
</feature>
<keyword evidence="4" id="KW-0540">Nuclease</keyword>
<dbReference type="FunFam" id="1.10.340.70:FF:000001">
    <property type="entry name" value="Retrovirus-related Pol polyprotein from transposon gypsy-like Protein"/>
    <property type="match status" value="1"/>
</dbReference>
<proteinExistence type="predicted"/>
<dbReference type="PANTHER" id="PTHR37984:SF5">
    <property type="entry name" value="PROTEIN NYNRIN-LIKE"/>
    <property type="match status" value="1"/>
</dbReference>
<dbReference type="GO" id="GO:0003964">
    <property type="term" value="F:RNA-directed DNA polymerase activity"/>
    <property type="evidence" value="ECO:0007669"/>
    <property type="project" value="UniProtKB-KW"/>
</dbReference>
<dbReference type="PROSITE" id="PS50878">
    <property type="entry name" value="RT_POL"/>
    <property type="match status" value="1"/>
</dbReference>
<dbReference type="Gene3D" id="2.40.50.40">
    <property type="match status" value="1"/>
</dbReference>
<evidence type="ECO:0000256" key="8">
    <source>
        <dbReference type="ARBA" id="ARBA00023268"/>
    </source>
</evidence>
<dbReference type="Gene3D" id="3.30.70.270">
    <property type="match status" value="2"/>
</dbReference>
<dbReference type="GO" id="GO:0003676">
    <property type="term" value="F:nucleic acid binding"/>
    <property type="evidence" value="ECO:0007669"/>
    <property type="project" value="InterPro"/>
</dbReference>
<dbReference type="SUPFAM" id="SSF54160">
    <property type="entry name" value="Chromo domain-like"/>
    <property type="match status" value="1"/>
</dbReference>
<dbReference type="FunFam" id="3.10.10.10:FF:000007">
    <property type="entry name" value="Retrovirus-related Pol polyprotein from transposon 17.6-like Protein"/>
    <property type="match status" value="1"/>
</dbReference>